<dbReference type="InterPro" id="IPR017871">
    <property type="entry name" value="ABC_transporter-like_CS"/>
</dbReference>
<dbReference type="SMART" id="SM00382">
    <property type="entry name" value="AAA"/>
    <property type="match status" value="1"/>
</dbReference>
<proteinExistence type="predicted"/>
<reference evidence="10 11" key="1">
    <citation type="submission" date="2024-02" db="EMBL/GenBank/DDBJ databases">
        <authorList>
            <person name="Chen Y."/>
            <person name="Shah S."/>
            <person name="Dougan E. K."/>
            <person name="Thang M."/>
            <person name="Chan C."/>
        </authorList>
    </citation>
    <scope>NUCLEOTIDE SEQUENCE [LARGE SCALE GENOMIC DNA]</scope>
</reference>
<dbReference type="Pfam" id="PF00005">
    <property type="entry name" value="ABC_tran"/>
    <property type="match status" value="1"/>
</dbReference>
<accession>A0ABP0LKR8</accession>
<feature type="coiled-coil region" evidence="7">
    <location>
        <begin position="478"/>
        <end position="551"/>
    </location>
</feature>
<sequence>MMLPHLSNCLVLFQIGRLCVQGLSAPVLLAFVFYLQTLNGCFNSLADIYTNIMQALGSATRVFELVHRTPRQQLQNLGGEIPKELVRGHIELKDVSFSYPAHPERLVLQNLSVFVCKKGLECPPGKAIVFQRKTSANPTWAPEALVGPSGGGKSTCVALIQRLYGPHQGHVLLDQRDTRLTLEERGEEEQGTAQLDVLEYGENYTELVSAVSQEPLLFGCSIRENILYGLPDDHPARTDALSPDVVSAACLANAHHFIQQMADGYDSCVGERGVQLSGGQKQRIAIARALVRKPQVLLLDEATSALDAESELQVQMAINNLVAHHDMTVVIVAHRLSTVKKADVIYVIENGRVVEEGSHQQLLSLDGHYRRLVDKQLRQTTVPRRSGEKRPEATPRRPSSTTRHSAPTRGALDNRRGSSAANLRDREAESTPHSARSERVERRRTSPTGVTRASSATGRLSGSRREANKVEVDPASHMRQLEAQLASFRTRNAALEGEVAQLRAEAQAVQQAHEEQLRRLRQELENKELQLQQKEQDLKMLQNEQNKNLQSFLRRAIPLQSGSLSLPAGAKLVPEPKQGLAWSPARSATPCVTHQ</sequence>
<organism evidence="10 11">
    <name type="scientific">Durusdinium trenchii</name>
    <dbReference type="NCBI Taxonomy" id="1381693"/>
    <lineage>
        <taxon>Eukaryota</taxon>
        <taxon>Sar</taxon>
        <taxon>Alveolata</taxon>
        <taxon>Dinophyceae</taxon>
        <taxon>Suessiales</taxon>
        <taxon>Symbiodiniaceae</taxon>
        <taxon>Durusdinium</taxon>
    </lineage>
</organism>
<evidence type="ECO:0000256" key="1">
    <source>
        <dbReference type="ARBA" id="ARBA00004141"/>
    </source>
</evidence>
<comment type="caution">
    <text evidence="10">The sequence shown here is derived from an EMBL/GenBank/DDBJ whole genome shotgun (WGS) entry which is preliminary data.</text>
</comment>
<feature type="domain" description="ABC transporter" evidence="9">
    <location>
        <begin position="90"/>
        <end position="375"/>
    </location>
</feature>
<feature type="non-terminal residue" evidence="10">
    <location>
        <position position="595"/>
    </location>
</feature>
<dbReference type="InterPro" id="IPR003439">
    <property type="entry name" value="ABC_transporter-like_ATP-bd"/>
</dbReference>
<dbReference type="Gene3D" id="1.20.1560.10">
    <property type="entry name" value="ABC transporter type 1, transmembrane domain"/>
    <property type="match status" value="1"/>
</dbReference>
<dbReference type="PANTHER" id="PTHR43394">
    <property type="entry name" value="ATP-DEPENDENT PERMEASE MDL1, MITOCHONDRIAL"/>
    <property type="match status" value="1"/>
</dbReference>
<evidence type="ECO:0000313" key="11">
    <source>
        <dbReference type="Proteomes" id="UP001642464"/>
    </source>
</evidence>
<dbReference type="EMBL" id="CAXAMM010016769">
    <property type="protein sequence ID" value="CAK9039780.1"/>
    <property type="molecule type" value="Genomic_DNA"/>
</dbReference>
<feature type="compositionally biased region" description="Basic and acidic residues" evidence="8">
    <location>
        <begin position="463"/>
        <end position="476"/>
    </location>
</feature>
<gene>
    <name evidence="10" type="ORF">SCF082_LOCUS23241</name>
</gene>
<keyword evidence="3" id="KW-0547">Nucleotide-binding</keyword>
<keyword evidence="2" id="KW-0812">Transmembrane</keyword>
<dbReference type="PANTHER" id="PTHR43394:SF1">
    <property type="entry name" value="ATP-BINDING CASSETTE SUB-FAMILY B MEMBER 10, MITOCHONDRIAL"/>
    <property type="match status" value="1"/>
</dbReference>
<evidence type="ECO:0000259" key="9">
    <source>
        <dbReference type="PROSITE" id="PS50893"/>
    </source>
</evidence>
<feature type="compositionally biased region" description="Basic and acidic residues" evidence="8">
    <location>
        <begin position="423"/>
        <end position="444"/>
    </location>
</feature>
<dbReference type="InterPro" id="IPR039421">
    <property type="entry name" value="Type_1_exporter"/>
</dbReference>
<keyword evidence="6" id="KW-0472">Membrane</keyword>
<dbReference type="InterPro" id="IPR027417">
    <property type="entry name" value="P-loop_NTPase"/>
</dbReference>
<dbReference type="PROSITE" id="PS50893">
    <property type="entry name" value="ABC_TRANSPORTER_2"/>
    <property type="match status" value="1"/>
</dbReference>
<dbReference type="Gene3D" id="3.40.50.300">
    <property type="entry name" value="P-loop containing nucleotide triphosphate hydrolases"/>
    <property type="match status" value="2"/>
</dbReference>
<protein>
    <submittedName>
        <fullName evidence="10">ABC transporter B family member 25 (ABC transporter ABCB.25) (OsABCB25) (Protein ALS1 homolog) (Protein ALUMINUM SENSITIVE 1) (OsALS1)</fullName>
    </submittedName>
</protein>
<feature type="region of interest" description="Disordered" evidence="8">
    <location>
        <begin position="374"/>
        <end position="476"/>
    </location>
</feature>
<keyword evidence="4" id="KW-0067">ATP-binding</keyword>
<evidence type="ECO:0000256" key="4">
    <source>
        <dbReference type="ARBA" id="ARBA00022840"/>
    </source>
</evidence>
<keyword evidence="11" id="KW-1185">Reference proteome</keyword>
<feature type="compositionally biased region" description="Basic and acidic residues" evidence="8">
    <location>
        <begin position="385"/>
        <end position="395"/>
    </location>
</feature>
<evidence type="ECO:0000256" key="8">
    <source>
        <dbReference type="SAM" id="MobiDB-lite"/>
    </source>
</evidence>
<comment type="subcellular location">
    <subcellularLocation>
        <location evidence="1">Membrane</location>
        <topology evidence="1">Multi-pass membrane protein</topology>
    </subcellularLocation>
</comment>
<keyword evidence="7" id="KW-0175">Coiled coil</keyword>
<keyword evidence="5" id="KW-1133">Transmembrane helix</keyword>
<feature type="compositionally biased region" description="Polar residues" evidence="8">
    <location>
        <begin position="446"/>
        <end position="460"/>
    </location>
</feature>
<evidence type="ECO:0000256" key="6">
    <source>
        <dbReference type="ARBA" id="ARBA00023136"/>
    </source>
</evidence>
<dbReference type="SUPFAM" id="SSF90123">
    <property type="entry name" value="ABC transporter transmembrane region"/>
    <property type="match status" value="1"/>
</dbReference>
<evidence type="ECO:0000256" key="7">
    <source>
        <dbReference type="SAM" id="Coils"/>
    </source>
</evidence>
<dbReference type="InterPro" id="IPR036640">
    <property type="entry name" value="ABC1_TM_sf"/>
</dbReference>
<dbReference type="PROSITE" id="PS00211">
    <property type="entry name" value="ABC_TRANSPORTER_1"/>
    <property type="match status" value="1"/>
</dbReference>
<evidence type="ECO:0000313" key="10">
    <source>
        <dbReference type="EMBL" id="CAK9039780.1"/>
    </source>
</evidence>
<evidence type="ECO:0000256" key="2">
    <source>
        <dbReference type="ARBA" id="ARBA00022692"/>
    </source>
</evidence>
<dbReference type="Proteomes" id="UP001642464">
    <property type="component" value="Unassembled WGS sequence"/>
</dbReference>
<dbReference type="SUPFAM" id="SSF52540">
    <property type="entry name" value="P-loop containing nucleoside triphosphate hydrolases"/>
    <property type="match status" value="1"/>
</dbReference>
<name>A0ABP0LKR8_9DINO</name>
<evidence type="ECO:0000256" key="3">
    <source>
        <dbReference type="ARBA" id="ARBA00022741"/>
    </source>
</evidence>
<evidence type="ECO:0000256" key="5">
    <source>
        <dbReference type="ARBA" id="ARBA00022989"/>
    </source>
</evidence>
<dbReference type="InterPro" id="IPR003593">
    <property type="entry name" value="AAA+_ATPase"/>
</dbReference>